<protein>
    <submittedName>
        <fullName evidence="2">Mitogen-activated protein kinase 9</fullName>
    </submittedName>
</protein>
<dbReference type="GO" id="GO:0016301">
    <property type="term" value="F:kinase activity"/>
    <property type="evidence" value="ECO:0007669"/>
    <property type="project" value="UniProtKB-KW"/>
</dbReference>
<keyword evidence="3" id="KW-1185">Reference proteome</keyword>
<dbReference type="EMBL" id="QNUK01000496">
    <property type="protein sequence ID" value="KAF5892505.1"/>
    <property type="molecule type" value="Genomic_DNA"/>
</dbReference>
<feature type="region of interest" description="Disordered" evidence="1">
    <location>
        <begin position="1"/>
        <end position="38"/>
    </location>
</feature>
<dbReference type="Proteomes" id="UP000727407">
    <property type="component" value="Unassembled WGS sequence"/>
</dbReference>
<accession>A0A8J4U866</accession>
<gene>
    <name evidence="2" type="primary">pigeon</name>
    <name evidence="2" type="ORF">DAT39_017796</name>
</gene>
<organism evidence="2 3">
    <name type="scientific">Clarias magur</name>
    <name type="common">Asian catfish</name>
    <name type="synonym">Macropteronotus magur</name>
    <dbReference type="NCBI Taxonomy" id="1594786"/>
    <lineage>
        <taxon>Eukaryota</taxon>
        <taxon>Metazoa</taxon>
        <taxon>Chordata</taxon>
        <taxon>Craniata</taxon>
        <taxon>Vertebrata</taxon>
        <taxon>Euteleostomi</taxon>
        <taxon>Actinopterygii</taxon>
        <taxon>Neopterygii</taxon>
        <taxon>Teleostei</taxon>
        <taxon>Ostariophysi</taxon>
        <taxon>Siluriformes</taxon>
        <taxon>Clariidae</taxon>
        <taxon>Clarias</taxon>
    </lineage>
</organism>
<proteinExistence type="predicted"/>
<keyword evidence="2" id="KW-0418">Kinase</keyword>
<evidence type="ECO:0000256" key="1">
    <source>
        <dbReference type="SAM" id="MobiDB-lite"/>
    </source>
</evidence>
<keyword evidence="2" id="KW-0808">Transferase</keyword>
<evidence type="ECO:0000313" key="3">
    <source>
        <dbReference type="Proteomes" id="UP000727407"/>
    </source>
</evidence>
<evidence type="ECO:0000313" key="2">
    <source>
        <dbReference type="EMBL" id="KAF5892505.1"/>
    </source>
</evidence>
<reference evidence="2" key="1">
    <citation type="submission" date="2020-07" db="EMBL/GenBank/DDBJ databases">
        <title>Clarias magur genome sequencing, assembly and annotation.</title>
        <authorList>
            <person name="Kushwaha B."/>
            <person name="Kumar R."/>
            <person name="Das P."/>
            <person name="Joshi C.G."/>
            <person name="Kumar D."/>
            <person name="Nagpure N.S."/>
            <person name="Pandey M."/>
            <person name="Agarwal S."/>
            <person name="Srivastava S."/>
            <person name="Singh M."/>
            <person name="Sahoo L."/>
            <person name="Jayasankar P."/>
            <person name="Meher P.K."/>
            <person name="Koringa P.G."/>
            <person name="Iquebal M.A."/>
            <person name="Das S.P."/>
            <person name="Bit A."/>
            <person name="Patnaik S."/>
            <person name="Patel N."/>
            <person name="Shah T.M."/>
            <person name="Hinsu A."/>
            <person name="Jena J.K."/>
        </authorList>
    </citation>
    <scope>NUCLEOTIDE SEQUENCE</scope>
    <source>
        <strain evidence="2">CIFAMagur01</strain>
        <tissue evidence="2">Testis</tissue>
    </source>
</reference>
<name>A0A8J4U866_CLAMG</name>
<comment type="caution">
    <text evidence="2">The sequence shown here is derived from an EMBL/GenBank/DDBJ whole genome shotgun (WGS) entry which is preliminary data.</text>
</comment>
<feature type="non-terminal residue" evidence="2">
    <location>
        <position position="91"/>
    </location>
</feature>
<sequence length="91" mass="10425">MFEEDLIEERTSGERTAVVERPSAGERRRTLGKRRSMHQGLSVRAGEWRRLGDEEDGRAVGSFREVVDIERRGVFGLVQMYAEGLVVFLWG</sequence>
<dbReference type="AlphaFoldDB" id="A0A8J4U866"/>